<dbReference type="NCBIfam" id="TIGR00254">
    <property type="entry name" value="GGDEF"/>
    <property type="match status" value="1"/>
</dbReference>
<feature type="domain" description="GGDEF" evidence="2">
    <location>
        <begin position="341"/>
        <end position="468"/>
    </location>
</feature>
<dbReference type="InterPro" id="IPR035965">
    <property type="entry name" value="PAS-like_dom_sf"/>
</dbReference>
<reference evidence="3 4" key="1">
    <citation type="submission" date="2016-01" db="EMBL/GenBank/DDBJ databases">
        <title>Investigation of taxonomic status of Bacillus aminovorans.</title>
        <authorList>
            <person name="Verma A."/>
            <person name="Pal Y."/>
            <person name="Krishnamurthi S."/>
        </authorList>
    </citation>
    <scope>NUCLEOTIDE SEQUENCE [LARGE SCALE GENOMIC DNA]</scope>
    <source>
        <strain evidence="3 4">DSM 1314</strain>
    </source>
</reference>
<dbReference type="Proteomes" id="UP000076935">
    <property type="component" value="Unassembled WGS sequence"/>
</dbReference>
<dbReference type="Gene3D" id="3.30.70.270">
    <property type="match status" value="1"/>
</dbReference>
<keyword evidence="1" id="KW-0812">Transmembrane</keyword>
<feature type="transmembrane region" description="Helical" evidence="1">
    <location>
        <begin position="73"/>
        <end position="93"/>
    </location>
</feature>
<evidence type="ECO:0000256" key="1">
    <source>
        <dbReference type="SAM" id="Phobius"/>
    </source>
</evidence>
<comment type="caution">
    <text evidence="3">The sequence shown here is derived from an EMBL/GenBank/DDBJ whole genome shotgun (WGS) entry which is preliminary data.</text>
</comment>
<dbReference type="InterPro" id="IPR000160">
    <property type="entry name" value="GGDEF_dom"/>
</dbReference>
<proteinExistence type="predicted"/>
<dbReference type="Pfam" id="PF00990">
    <property type="entry name" value="GGDEF"/>
    <property type="match status" value="1"/>
</dbReference>
<feature type="non-terminal residue" evidence="3">
    <location>
        <position position="1"/>
    </location>
</feature>
<feature type="transmembrane region" description="Helical" evidence="1">
    <location>
        <begin position="154"/>
        <end position="173"/>
    </location>
</feature>
<keyword evidence="4" id="KW-1185">Reference proteome</keyword>
<dbReference type="PROSITE" id="PS50887">
    <property type="entry name" value="GGDEF"/>
    <property type="match status" value="1"/>
</dbReference>
<feature type="transmembrane region" description="Helical" evidence="1">
    <location>
        <begin position="124"/>
        <end position="142"/>
    </location>
</feature>
<dbReference type="NCBIfam" id="TIGR00229">
    <property type="entry name" value="sensory_box"/>
    <property type="match status" value="1"/>
</dbReference>
<feature type="transmembrane region" description="Helical" evidence="1">
    <location>
        <begin position="99"/>
        <end position="117"/>
    </location>
</feature>
<dbReference type="Gene3D" id="3.30.450.20">
    <property type="entry name" value="PAS domain"/>
    <property type="match status" value="1"/>
</dbReference>
<dbReference type="PANTHER" id="PTHR44757:SF2">
    <property type="entry name" value="BIOFILM ARCHITECTURE MAINTENANCE PROTEIN MBAA"/>
    <property type="match status" value="1"/>
</dbReference>
<dbReference type="InterPro" id="IPR029787">
    <property type="entry name" value="Nucleotide_cyclase"/>
</dbReference>
<dbReference type="RefSeq" id="WP_082862901.1">
    <property type="nucleotide sequence ID" value="NZ_LQWY01000062.1"/>
</dbReference>
<keyword evidence="1" id="KW-1133">Transmembrane helix</keyword>
<organism evidence="3 4">
    <name type="scientific">Domibacillus aminovorans</name>
    <dbReference type="NCBI Taxonomy" id="29332"/>
    <lineage>
        <taxon>Bacteria</taxon>
        <taxon>Bacillati</taxon>
        <taxon>Bacillota</taxon>
        <taxon>Bacilli</taxon>
        <taxon>Bacillales</taxon>
        <taxon>Bacillaceae</taxon>
        <taxon>Domibacillus</taxon>
    </lineage>
</organism>
<dbReference type="InterPro" id="IPR052155">
    <property type="entry name" value="Biofilm_reg_signaling"/>
</dbReference>
<dbReference type="EMBL" id="LQWY01000062">
    <property type="protein sequence ID" value="OAH59375.1"/>
    <property type="molecule type" value="Genomic_DNA"/>
</dbReference>
<name>A0A177L255_9BACI</name>
<dbReference type="SUPFAM" id="SSF55785">
    <property type="entry name" value="PYP-like sensor domain (PAS domain)"/>
    <property type="match status" value="1"/>
</dbReference>
<dbReference type="PANTHER" id="PTHR44757">
    <property type="entry name" value="DIGUANYLATE CYCLASE DGCP"/>
    <property type="match status" value="1"/>
</dbReference>
<accession>A0A177L255</accession>
<dbReference type="SUPFAM" id="SSF55073">
    <property type="entry name" value="Nucleotide cyclase"/>
    <property type="match status" value="1"/>
</dbReference>
<gene>
    <name evidence="3" type="ORF">AWH49_18590</name>
</gene>
<feature type="transmembrane region" description="Helical" evidence="1">
    <location>
        <begin position="15"/>
        <end position="33"/>
    </location>
</feature>
<protein>
    <recommendedName>
        <fullName evidence="2">GGDEF domain-containing protein</fullName>
    </recommendedName>
</protein>
<evidence type="ECO:0000313" key="4">
    <source>
        <dbReference type="Proteomes" id="UP000076935"/>
    </source>
</evidence>
<dbReference type="InterPro" id="IPR000014">
    <property type="entry name" value="PAS"/>
</dbReference>
<feature type="transmembrane region" description="Helical" evidence="1">
    <location>
        <begin position="39"/>
        <end position="61"/>
    </location>
</feature>
<dbReference type="CDD" id="cd01949">
    <property type="entry name" value="GGDEF"/>
    <property type="match status" value="1"/>
</dbReference>
<evidence type="ECO:0000313" key="3">
    <source>
        <dbReference type="EMBL" id="OAH59375.1"/>
    </source>
</evidence>
<sequence length="468" mass="54127">EKGFRHLHKILDAPVMSYVFYLYFDFIALKDVLDSNFKFTLVCIHSAGFILSLVFLSFQRLIRNRKRSINPKLLSAIAHFYIFGYVFLGALASINSQRLTGNIDAYVIILITVAVLFPVNIKYLFFILLINHSFFLIGLSILEKSKYSLLLKQVNSTAAVVFAVLIATTFFFYRKKDFYNNKKLKENERNFRKIFEVNPYPMLLTSARDGKAILINEKAKFFFNSITDSLEKFGASYLYKDLSERDTLAKELGDSGCVKNYTLNLKDSKGSNLWVLLNCELVVYKNENCILTGITDITHLKKMENELLKHASTDTLTGIFNRRYGMELLQHELEKAQKQNLKLTVCFIDVNKLKYVNDVYGHFEGDCLIQLTCLAINKAIENDDILFRYGGDEFVLAFLNKDISNINNIWNNVMKEINKTNQTIDKPYFISVSRGMFHYKSGMNITLEEIIKFADMEMYKDKNKIVTK</sequence>
<dbReference type="SMART" id="SM00267">
    <property type="entry name" value="GGDEF"/>
    <property type="match status" value="1"/>
</dbReference>
<dbReference type="AlphaFoldDB" id="A0A177L255"/>
<evidence type="ECO:0000259" key="2">
    <source>
        <dbReference type="PROSITE" id="PS50887"/>
    </source>
</evidence>
<dbReference type="InterPro" id="IPR043128">
    <property type="entry name" value="Rev_trsase/Diguanyl_cyclase"/>
</dbReference>
<keyword evidence="1" id="KW-0472">Membrane</keyword>